<dbReference type="EMBL" id="CAJFCJ010000006">
    <property type="protein sequence ID" value="CAD5116742.1"/>
    <property type="molecule type" value="Genomic_DNA"/>
</dbReference>
<organism evidence="2 3">
    <name type="scientific">Dimorphilus gyrociliatus</name>
    <dbReference type="NCBI Taxonomy" id="2664684"/>
    <lineage>
        <taxon>Eukaryota</taxon>
        <taxon>Metazoa</taxon>
        <taxon>Spiralia</taxon>
        <taxon>Lophotrochozoa</taxon>
        <taxon>Annelida</taxon>
        <taxon>Polychaeta</taxon>
        <taxon>Polychaeta incertae sedis</taxon>
        <taxon>Dinophilidae</taxon>
        <taxon>Dimorphilus</taxon>
    </lineage>
</organism>
<feature type="region of interest" description="Disordered" evidence="1">
    <location>
        <begin position="101"/>
        <end position="148"/>
    </location>
</feature>
<evidence type="ECO:0000313" key="3">
    <source>
        <dbReference type="Proteomes" id="UP000549394"/>
    </source>
</evidence>
<evidence type="ECO:0000256" key="1">
    <source>
        <dbReference type="SAM" id="MobiDB-lite"/>
    </source>
</evidence>
<comment type="caution">
    <text evidence="2">The sequence shown here is derived from an EMBL/GenBank/DDBJ whole genome shotgun (WGS) entry which is preliminary data.</text>
</comment>
<dbReference type="Proteomes" id="UP000549394">
    <property type="component" value="Unassembled WGS sequence"/>
</dbReference>
<name>A0A7I8VQ66_9ANNE</name>
<reference evidence="2 3" key="1">
    <citation type="submission" date="2020-08" db="EMBL/GenBank/DDBJ databases">
        <authorList>
            <person name="Hejnol A."/>
        </authorList>
    </citation>
    <scope>NUCLEOTIDE SEQUENCE [LARGE SCALE GENOMIC DNA]</scope>
</reference>
<evidence type="ECO:0000313" key="2">
    <source>
        <dbReference type="EMBL" id="CAD5116742.1"/>
    </source>
</evidence>
<protein>
    <submittedName>
        <fullName evidence="2">DgyrCDS5597</fullName>
    </submittedName>
</protein>
<keyword evidence="3" id="KW-1185">Reference proteome</keyword>
<accession>A0A7I8VQ66</accession>
<dbReference type="AlphaFoldDB" id="A0A7I8VQ66"/>
<dbReference type="CDD" id="cd14686">
    <property type="entry name" value="bZIP"/>
    <property type="match status" value="1"/>
</dbReference>
<sequence>MMESLMDTSDIDNRNLEEIIKSPAFECLKPTLIAFIEQELNSGSEYPAENEEESSCNVHDEGYGNSLYPTPDYSSQCNSPMEKLAANEKSGLMVTPDFEQIGVPSTISPDQRVEEGYNKEIRKTSRTRKPPRDPEHAEKCKRSRERHKSKILNLERREKELIVTNEKLRMEIEKIRNLRKNNLKIGVESSNYFSDMNIQMSSLDFF</sequence>
<feature type="compositionally biased region" description="Basic and acidic residues" evidence="1">
    <location>
        <begin position="130"/>
        <end position="140"/>
    </location>
</feature>
<feature type="compositionally biased region" description="Basic and acidic residues" evidence="1">
    <location>
        <begin position="111"/>
        <end position="123"/>
    </location>
</feature>
<gene>
    <name evidence="2" type="ORF">DGYR_LOCUS5337</name>
</gene>
<proteinExistence type="predicted"/>